<organism evidence="2">
    <name type="scientific">uncultured Nocardioides sp</name>
    <dbReference type="NCBI Taxonomy" id="198441"/>
    <lineage>
        <taxon>Bacteria</taxon>
        <taxon>Bacillati</taxon>
        <taxon>Actinomycetota</taxon>
        <taxon>Actinomycetes</taxon>
        <taxon>Propionibacteriales</taxon>
        <taxon>Nocardioidaceae</taxon>
        <taxon>Nocardioides</taxon>
        <taxon>environmental samples</taxon>
    </lineage>
</organism>
<name>A0A6J4NX38_9ACTN</name>
<dbReference type="AlphaFoldDB" id="A0A6J4NX38"/>
<evidence type="ECO:0000313" key="2">
    <source>
        <dbReference type="EMBL" id="CAA9400254.1"/>
    </source>
</evidence>
<gene>
    <name evidence="2" type="ORF">AVDCRST_MAG32-2933</name>
</gene>
<dbReference type="Gene3D" id="3.20.20.450">
    <property type="entry name" value="EAL domain"/>
    <property type="match status" value="1"/>
</dbReference>
<sequence>MNAGTIEADLRQALVGPVSEFVLHYQPVIDLASGEVVGVESLIRWQHPVLGLLAPGHFIHLAEDNGLMLRLGDWALDQAARDASRLTHRGRALDVAVNFSVVQIDDQAVFKLRRVLEAHDLEPGRLTVEVTESAFVTDEGVTATIYAGLSRLGVKFAVDDFGTSLSSLLHLRRYPIHALKIDRQVVAGLGARPNDEAICDSIISLACAVNASTVAEGVETAEQYAVLRAMGCVRGQGFLWSPAVPIGQLDTAFRRCEAVAVPPPGSRLPRVPEGVTAEISSTIARMHAEGASNQAIADELNRTVGRHPSGVRWSAGAVARGLPTTGVTRQVGSTG</sequence>
<feature type="domain" description="EAL" evidence="1">
    <location>
        <begin position="3"/>
        <end position="257"/>
    </location>
</feature>
<proteinExistence type="predicted"/>
<dbReference type="InterPro" id="IPR001633">
    <property type="entry name" value="EAL_dom"/>
</dbReference>
<dbReference type="SMART" id="SM00052">
    <property type="entry name" value="EAL"/>
    <property type="match status" value="1"/>
</dbReference>
<dbReference type="Pfam" id="PF00563">
    <property type="entry name" value="EAL"/>
    <property type="match status" value="1"/>
</dbReference>
<dbReference type="PANTHER" id="PTHR33121">
    <property type="entry name" value="CYCLIC DI-GMP PHOSPHODIESTERASE PDEF"/>
    <property type="match status" value="1"/>
</dbReference>
<accession>A0A6J4NX38</accession>
<dbReference type="GO" id="GO:0071111">
    <property type="term" value="F:cyclic-guanylate-specific phosphodiesterase activity"/>
    <property type="evidence" value="ECO:0007669"/>
    <property type="project" value="InterPro"/>
</dbReference>
<dbReference type="EMBL" id="CADCUM010000114">
    <property type="protein sequence ID" value="CAA9400254.1"/>
    <property type="molecule type" value="Genomic_DNA"/>
</dbReference>
<dbReference type="InterPro" id="IPR050706">
    <property type="entry name" value="Cyclic-di-GMP_PDE-like"/>
</dbReference>
<dbReference type="InterPro" id="IPR035919">
    <property type="entry name" value="EAL_sf"/>
</dbReference>
<evidence type="ECO:0000259" key="1">
    <source>
        <dbReference type="PROSITE" id="PS50883"/>
    </source>
</evidence>
<reference evidence="2" key="1">
    <citation type="submission" date="2020-02" db="EMBL/GenBank/DDBJ databases">
        <authorList>
            <person name="Meier V. D."/>
        </authorList>
    </citation>
    <scope>NUCLEOTIDE SEQUENCE</scope>
    <source>
        <strain evidence="2">AVDCRST_MAG32</strain>
    </source>
</reference>
<dbReference type="PANTHER" id="PTHR33121:SF70">
    <property type="entry name" value="SIGNALING PROTEIN YKOW"/>
    <property type="match status" value="1"/>
</dbReference>
<dbReference type="SUPFAM" id="SSF141868">
    <property type="entry name" value="EAL domain-like"/>
    <property type="match status" value="1"/>
</dbReference>
<protein>
    <submittedName>
        <fullName evidence="2">Diguanylate cyclase/phosphodiesterase (GGDEF &amp; EAL domains) with PAS/PAC sensor(S)</fullName>
    </submittedName>
</protein>
<dbReference type="PROSITE" id="PS50883">
    <property type="entry name" value="EAL"/>
    <property type="match status" value="1"/>
</dbReference>
<dbReference type="CDD" id="cd01948">
    <property type="entry name" value="EAL"/>
    <property type="match status" value="1"/>
</dbReference>